<accession>A0A382VKA6</accession>
<evidence type="ECO:0000313" key="1">
    <source>
        <dbReference type="EMBL" id="SVD46445.1"/>
    </source>
</evidence>
<sequence>MAITATLGGANDTRVTKIYVPAQTVGVAGLPDVDATTKHDLGPVIWDNTASKYKTTGQMSISSSEIDLTATAIDINGAADISGNLDVGGDLTVTGSTTFNGGTLTLGDADTDNVVFGGEINSDLIPNTDNEYHLGSSTKEWKNLYIDGTAHIDTLDIDNNATVNGNLTCKGNLDLQDNDKIKVGAGDDMQIYHDGSNS</sequence>
<reference evidence="1" key="1">
    <citation type="submission" date="2018-05" db="EMBL/GenBank/DDBJ databases">
        <authorList>
            <person name="Lanie J.A."/>
            <person name="Ng W.-L."/>
            <person name="Kazmierczak K.M."/>
            <person name="Andrzejewski T.M."/>
            <person name="Davidsen T.M."/>
            <person name="Wayne K.J."/>
            <person name="Tettelin H."/>
            <person name="Glass J.I."/>
            <person name="Rusch D."/>
            <person name="Podicherti R."/>
            <person name="Tsui H.-C.T."/>
            <person name="Winkler M.E."/>
        </authorList>
    </citation>
    <scope>NUCLEOTIDE SEQUENCE</scope>
</reference>
<dbReference type="AlphaFoldDB" id="A0A382VKA6"/>
<feature type="non-terminal residue" evidence="1">
    <location>
        <position position="198"/>
    </location>
</feature>
<proteinExistence type="predicted"/>
<protein>
    <submittedName>
        <fullName evidence="1">Uncharacterized protein</fullName>
    </submittedName>
</protein>
<organism evidence="1">
    <name type="scientific">marine metagenome</name>
    <dbReference type="NCBI Taxonomy" id="408172"/>
    <lineage>
        <taxon>unclassified sequences</taxon>
        <taxon>metagenomes</taxon>
        <taxon>ecological metagenomes</taxon>
    </lineage>
</organism>
<dbReference type="EMBL" id="UINC01152321">
    <property type="protein sequence ID" value="SVD46445.1"/>
    <property type="molecule type" value="Genomic_DNA"/>
</dbReference>
<name>A0A382VKA6_9ZZZZ</name>
<gene>
    <name evidence="1" type="ORF">METZ01_LOCUS399299</name>
</gene>